<dbReference type="InterPro" id="IPR011005">
    <property type="entry name" value="Dihydropteroate_synth-like_sf"/>
</dbReference>
<dbReference type="Proteomes" id="UP000298284">
    <property type="component" value="Unassembled WGS sequence"/>
</dbReference>
<dbReference type="InterPro" id="IPR058578">
    <property type="entry name" value="IspG_TIM"/>
</dbReference>
<dbReference type="OrthoDB" id="9803214at2"/>
<comment type="cofactor">
    <cofactor evidence="8">
        <name>[4Fe-4S] cluster</name>
        <dbReference type="ChEBI" id="CHEBI:49883"/>
    </cofactor>
    <text evidence="8">Binds 1 [4Fe-4S] cluster.</text>
</comment>
<evidence type="ECO:0000259" key="10">
    <source>
        <dbReference type="Pfam" id="PF26540"/>
    </source>
</evidence>
<dbReference type="NCBIfam" id="TIGR00612">
    <property type="entry name" value="ispG_gcpE"/>
    <property type="match status" value="1"/>
</dbReference>
<dbReference type="GO" id="GO:0141197">
    <property type="term" value="F:4-hydroxy-3-methylbut-2-enyl-diphosphate synthase activity (flavodoxin)"/>
    <property type="evidence" value="ECO:0007669"/>
    <property type="project" value="UniProtKB-EC"/>
</dbReference>
<evidence type="ECO:0000256" key="1">
    <source>
        <dbReference type="ARBA" id="ARBA00022485"/>
    </source>
</evidence>
<reference evidence="11 12" key="1">
    <citation type="submission" date="2019-04" db="EMBL/GenBank/DDBJ databases">
        <authorList>
            <person name="Feng G."/>
            <person name="Zhang J."/>
            <person name="Zhu H."/>
        </authorList>
    </citation>
    <scope>NUCLEOTIDE SEQUENCE [LARGE SCALE GENOMIC DNA]</scope>
    <source>
        <strain evidence="11 12">JCM 19491</strain>
    </source>
</reference>
<feature type="domain" description="IspG TIM-barrel" evidence="9">
    <location>
        <begin position="18"/>
        <end position="286"/>
    </location>
</feature>
<keyword evidence="1 8" id="KW-0004">4Fe-4S</keyword>
<keyword evidence="4 8" id="KW-0408">Iron</keyword>
<dbReference type="Gene3D" id="3.20.20.20">
    <property type="entry name" value="Dihydropteroate synthase-like"/>
    <property type="match status" value="1"/>
</dbReference>
<protein>
    <recommendedName>
        <fullName evidence="8">4-hydroxy-3-methylbut-2-en-1-yl diphosphate synthase (flavodoxin)</fullName>
        <ecNumber evidence="8">1.17.7.3</ecNumber>
    </recommendedName>
    <alternativeName>
        <fullName evidence="8">1-hydroxy-2-methyl-2-(E)-butenyl 4-diphosphate synthase</fullName>
    </alternativeName>
</protein>
<dbReference type="InterPro" id="IPR045854">
    <property type="entry name" value="NO2/SO3_Rdtase_4Fe4S_sf"/>
</dbReference>
<dbReference type="SUPFAM" id="SSF56014">
    <property type="entry name" value="Nitrite and sulphite reductase 4Fe-4S domain-like"/>
    <property type="match status" value="1"/>
</dbReference>
<dbReference type="Pfam" id="PF04551">
    <property type="entry name" value="GcpE"/>
    <property type="match status" value="1"/>
</dbReference>
<dbReference type="InterPro" id="IPR058579">
    <property type="entry name" value="IspG_C"/>
</dbReference>
<organism evidence="11 12">
    <name type="scientific">Hymenobacter wooponensis</name>
    <dbReference type="NCBI Taxonomy" id="1525360"/>
    <lineage>
        <taxon>Bacteria</taxon>
        <taxon>Pseudomonadati</taxon>
        <taxon>Bacteroidota</taxon>
        <taxon>Cytophagia</taxon>
        <taxon>Cytophagales</taxon>
        <taxon>Hymenobacteraceae</taxon>
        <taxon>Hymenobacter</taxon>
    </lineage>
</organism>
<evidence type="ECO:0000256" key="2">
    <source>
        <dbReference type="ARBA" id="ARBA00022723"/>
    </source>
</evidence>
<dbReference type="EMBL" id="SRKZ01000010">
    <property type="protein sequence ID" value="TGD77162.1"/>
    <property type="molecule type" value="Genomic_DNA"/>
</dbReference>
<comment type="catalytic activity">
    <reaction evidence="8">
        <text>(2E)-4-hydroxy-3-methylbut-2-enyl diphosphate + oxidized [flavodoxin] + H2O + 2 H(+) = 2-C-methyl-D-erythritol 2,4-cyclic diphosphate + reduced [flavodoxin]</text>
        <dbReference type="Rhea" id="RHEA:43604"/>
        <dbReference type="Rhea" id="RHEA-COMP:10622"/>
        <dbReference type="Rhea" id="RHEA-COMP:10623"/>
        <dbReference type="ChEBI" id="CHEBI:15377"/>
        <dbReference type="ChEBI" id="CHEBI:15378"/>
        <dbReference type="ChEBI" id="CHEBI:57618"/>
        <dbReference type="ChEBI" id="CHEBI:58210"/>
        <dbReference type="ChEBI" id="CHEBI:58483"/>
        <dbReference type="ChEBI" id="CHEBI:128753"/>
        <dbReference type="EC" id="1.17.7.3"/>
    </reaction>
</comment>
<comment type="caution">
    <text evidence="11">The sequence shown here is derived from an EMBL/GenBank/DDBJ whole genome shotgun (WGS) entry which is preliminary data.</text>
</comment>
<evidence type="ECO:0000256" key="4">
    <source>
        <dbReference type="ARBA" id="ARBA00023004"/>
    </source>
</evidence>
<dbReference type="AlphaFoldDB" id="A0A4Z0MBN1"/>
<sequence>MNKTYCPSLTEYKRRLSREVKIGDLPMGGLNPIRVQSMTTVDTMDTLGSVEQTLRMVEAGCEYVRITAPSVKEAQNLLEIKKELRKRGCNVPLIADIHFTPNAAELAARIVEKVRVNPGNYADKKKFDIIEYTDATYAAEVERIRERFRPLVQICKQYGTAMRIGTNHGSLSDRILSRYGDTPLGMVESALEFLRLCEEENYYDVVLSMKASNTQVMVQAYRLLVQKLDEEGLQPYPLHLGVTEAGEAEDGRIKSAVGIGTLLEDGLGDTVRVSLTEAPEAEAPVAKALIDRYTNRAAEAKPIAPLAADFTAAVVNNAALGQSETAAVVTADADLSPIDPFQYHRRATREVLNLGGQNVPRVMADLSRLPGLEYADLRAVGHLYSAFLDKFQMNDLGADYVYSGQRPIPFMLPNGLKEVVDFSAWVDGGQRSDHFPAFMAAEFATSEARHPELNFVFHNLASLTEEALGLLHADPTAVLILSTDNAHAMPEIRRAFFRLIDKKITNPVIINRQYPVLTPEQTQLYAATDVGGLLLDGLGDGVVLSTELLPERSKEEWLQTLDQLNQLSFGILQAARTRMSKTEYISCPSCGRTLFDLQETTAMIRKRTDHLKGVKIGIMGCIVNGPGEMADADYGYVGVGKGKIALYRGQEVIKKSVPEEQAVDQLIDLMREDGKWIEPVFLEEPVIG</sequence>
<dbReference type="InterPro" id="IPR004588">
    <property type="entry name" value="IspG_bac-typ"/>
</dbReference>
<dbReference type="HAMAP" id="MF_00159">
    <property type="entry name" value="IspG"/>
    <property type="match status" value="1"/>
</dbReference>
<dbReference type="GO" id="GO:0051539">
    <property type="term" value="F:4 iron, 4 sulfur cluster binding"/>
    <property type="evidence" value="ECO:0007669"/>
    <property type="project" value="UniProtKB-UniRule"/>
</dbReference>
<name>A0A4Z0MBN1_9BACT</name>
<proteinExistence type="inferred from homology"/>
<dbReference type="Pfam" id="PF26540">
    <property type="entry name" value="GcpE_C"/>
    <property type="match status" value="1"/>
</dbReference>
<evidence type="ECO:0000313" key="12">
    <source>
        <dbReference type="Proteomes" id="UP000298284"/>
    </source>
</evidence>
<feature type="binding site" evidence="8">
    <location>
        <position position="621"/>
    </location>
    <ligand>
        <name>[4Fe-4S] cluster</name>
        <dbReference type="ChEBI" id="CHEBI:49883"/>
    </ligand>
</feature>
<feature type="binding site" evidence="8">
    <location>
        <position position="628"/>
    </location>
    <ligand>
        <name>[4Fe-4S] cluster</name>
        <dbReference type="ChEBI" id="CHEBI:49883"/>
    </ligand>
</feature>
<evidence type="ECO:0000256" key="6">
    <source>
        <dbReference type="ARBA" id="ARBA00023229"/>
    </source>
</evidence>
<evidence type="ECO:0000256" key="3">
    <source>
        <dbReference type="ARBA" id="ARBA00023002"/>
    </source>
</evidence>
<evidence type="ECO:0000256" key="5">
    <source>
        <dbReference type="ARBA" id="ARBA00023014"/>
    </source>
</evidence>
<dbReference type="Gene3D" id="3.30.413.10">
    <property type="entry name" value="Sulfite Reductase Hemoprotein, domain 1"/>
    <property type="match status" value="1"/>
</dbReference>
<dbReference type="FunFam" id="3.30.413.10:FF:000006">
    <property type="entry name" value="4-hydroxy-3-methylbut-2-en-1-yl diphosphate synthase (flavodoxin)"/>
    <property type="match status" value="1"/>
</dbReference>
<dbReference type="UniPathway" id="UPA00056">
    <property type="reaction ID" value="UER00096"/>
</dbReference>
<keyword evidence="5 8" id="KW-0411">Iron-sulfur</keyword>
<dbReference type="GO" id="GO:0019288">
    <property type="term" value="P:isopentenyl diphosphate biosynthetic process, methylerythritol 4-phosphate pathway"/>
    <property type="evidence" value="ECO:0007669"/>
    <property type="project" value="UniProtKB-UniRule"/>
</dbReference>
<dbReference type="GO" id="GO:0016114">
    <property type="term" value="P:terpenoid biosynthetic process"/>
    <property type="evidence" value="ECO:0007669"/>
    <property type="project" value="InterPro"/>
</dbReference>
<comment type="catalytic activity">
    <reaction evidence="7">
        <text>(2E)-4-hydroxy-3-methylbut-2-enyl diphosphate + 2 oxidized [2Fe-2S]-[ferredoxin] + H2O = 2-C-methyl-D-erythritol 2,4-cyclic diphosphate + 2 reduced [2Fe-2S]-[ferredoxin] + H(+)</text>
        <dbReference type="Rhea" id="RHEA:26119"/>
        <dbReference type="Rhea" id="RHEA-COMP:10000"/>
        <dbReference type="Rhea" id="RHEA-COMP:10001"/>
        <dbReference type="ChEBI" id="CHEBI:15377"/>
        <dbReference type="ChEBI" id="CHEBI:15378"/>
        <dbReference type="ChEBI" id="CHEBI:33737"/>
        <dbReference type="ChEBI" id="CHEBI:33738"/>
        <dbReference type="ChEBI" id="CHEBI:58483"/>
        <dbReference type="ChEBI" id="CHEBI:128753"/>
        <dbReference type="EC" id="1.17.7.1"/>
    </reaction>
</comment>
<dbReference type="PIRSF" id="PIRSF037336">
    <property type="entry name" value="IspG_like"/>
    <property type="match status" value="1"/>
</dbReference>
<dbReference type="PANTHER" id="PTHR30454">
    <property type="entry name" value="4-HYDROXY-3-METHYLBUT-2-EN-1-YL DIPHOSPHATE SYNTHASE"/>
    <property type="match status" value="1"/>
</dbReference>
<keyword evidence="12" id="KW-1185">Reference proteome</keyword>
<feature type="binding site" evidence="8">
    <location>
        <position position="590"/>
    </location>
    <ligand>
        <name>[4Fe-4S] cluster</name>
        <dbReference type="ChEBI" id="CHEBI:49883"/>
    </ligand>
</feature>
<evidence type="ECO:0000313" key="11">
    <source>
        <dbReference type="EMBL" id="TGD77162.1"/>
    </source>
</evidence>
<comment type="similarity">
    <text evidence="8">Belongs to the IspG family.</text>
</comment>
<dbReference type="GO" id="GO:0005506">
    <property type="term" value="F:iron ion binding"/>
    <property type="evidence" value="ECO:0007669"/>
    <property type="project" value="InterPro"/>
</dbReference>
<feature type="binding site" evidence="8">
    <location>
        <position position="587"/>
    </location>
    <ligand>
        <name>[4Fe-4S] cluster</name>
        <dbReference type="ChEBI" id="CHEBI:49883"/>
    </ligand>
</feature>
<evidence type="ECO:0000256" key="7">
    <source>
        <dbReference type="ARBA" id="ARBA00051119"/>
    </source>
</evidence>
<dbReference type="FunFam" id="3.20.20.20:FF:000005">
    <property type="entry name" value="4-hydroxy-3-methylbut-2-en-1-yl diphosphate synthase (flavodoxin)"/>
    <property type="match status" value="1"/>
</dbReference>
<dbReference type="RefSeq" id="WP_135533048.1">
    <property type="nucleotide sequence ID" value="NZ_SRKZ01000010.1"/>
</dbReference>
<comment type="pathway">
    <text evidence="8">Isoprenoid biosynthesis; isopentenyl diphosphate biosynthesis via DXP pathway; isopentenyl diphosphate from 1-deoxy-D-xylulose 5-phosphate: step 5/6.</text>
</comment>
<dbReference type="EC" id="1.17.7.3" evidence="8"/>
<dbReference type="GO" id="GO:0046429">
    <property type="term" value="F:4-hydroxy-3-methylbut-2-en-1-yl diphosphate synthase activity (ferredoxin)"/>
    <property type="evidence" value="ECO:0007669"/>
    <property type="project" value="UniProtKB-UniRule"/>
</dbReference>
<comment type="function">
    <text evidence="8">Converts 2C-methyl-D-erythritol 2,4-cyclodiphosphate (ME-2,4cPP) into 1-hydroxy-2-methyl-2-(E)-butenyl 4-diphosphate.</text>
</comment>
<keyword evidence="2 8" id="KW-0479">Metal-binding</keyword>
<feature type="domain" description="IspG C-terminal" evidence="10">
    <location>
        <begin position="583"/>
        <end position="671"/>
    </location>
</feature>
<accession>A0A4Z0MBN1</accession>
<dbReference type="InterPro" id="IPR017178">
    <property type="entry name" value="IspG_atypical"/>
</dbReference>
<dbReference type="PANTHER" id="PTHR30454:SF0">
    <property type="entry name" value="4-HYDROXY-3-METHYLBUT-2-EN-1-YL DIPHOSPHATE SYNTHASE (FERREDOXIN), CHLOROPLASTIC"/>
    <property type="match status" value="1"/>
</dbReference>
<evidence type="ECO:0000256" key="8">
    <source>
        <dbReference type="HAMAP-Rule" id="MF_00159"/>
    </source>
</evidence>
<keyword evidence="6 8" id="KW-0414">Isoprene biosynthesis</keyword>
<evidence type="ECO:0000259" key="9">
    <source>
        <dbReference type="Pfam" id="PF04551"/>
    </source>
</evidence>
<gene>
    <name evidence="8 11" type="primary">ispG</name>
    <name evidence="11" type="ORF">EU557_24325</name>
</gene>
<keyword evidence="3 8" id="KW-0560">Oxidoreductase</keyword>